<feature type="domain" description="RDRP core" evidence="9">
    <location>
        <begin position="379"/>
        <end position="960"/>
    </location>
</feature>
<evidence type="ECO:0000313" key="15">
    <source>
        <dbReference type="Proteomes" id="UP001177140"/>
    </source>
</evidence>
<dbReference type="InterPro" id="IPR007855">
    <property type="entry name" value="RDRP"/>
</dbReference>
<keyword evidence="15" id="KW-1185">Reference proteome</keyword>
<evidence type="ECO:0000256" key="8">
    <source>
        <dbReference type="RuleBase" id="RU363098"/>
    </source>
</evidence>
<evidence type="ECO:0000313" key="14">
    <source>
        <dbReference type="EMBL" id="MCL7025086.1"/>
    </source>
</evidence>
<dbReference type="Proteomes" id="UP001177140">
    <property type="component" value="Unassembled WGS sequence"/>
</dbReference>
<keyword evidence="5 8" id="KW-0694">RNA-binding</keyword>
<feature type="domain" description="RDR1/2-like PH-like" evidence="10">
    <location>
        <begin position="106"/>
        <end position="258"/>
    </location>
</feature>
<sequence length="1144" mass="130953">MGRTIHIYGFPSNVTAEAIKDFLENHTGKGTVYALQVTIPKNKGPNPRAYADIQFTTSQDADYMSFVINPPKRLYYGNSYLKVFARDRDIIPKPRVSMFHLKVPTLHFGCQVSNDCFYSLFKTRDISVDFGFGFRKLSFLLSYKEPLKIKPVKYKLELSYESIWEIQLRRPTNLNSQFLIIQMAAAPRIYVEPLSSANPCRDLQYFMHTLDDQWVRATDFTESCSIGQSSAMCLEIPYGCELPNFRENFHYYKEDKGWFTMQPGSTVSRSSDLVPVVGPPVGHRLHYDILFKVNSLVQNGCLSGQTLDAKFFRMVDPDYHPVNQIKCALEKLFHLKDCCYEPVKWLTEQYMAYRLSANHPRSASISLSDGLVYIRRVQITPLKVYFMGPEINVSNRVLRHYHKHLDNFIRISFVDEDSEKIRSADLSTRATMNDEKKQTLLYDRILSTLHNGVVIGDKKFEFLAFSASQLRDNSAWMFASIALPSEQLLTAASIRDWMGDFHEIKNVAKYAARLGQSFGSSTETLSVYETEIEIIRDEKIISNGTTYTFSDGIGKISSYFADKVASKCGLKCTPSAFQIRYGGYKGVVAVDPRSVKKLYLRKSMCKFTSDNIKLDVLSWSKFQPCFLNRQVITLLSTLGVSDYVFEKKQKQAVDQLDSILTDPSRAYEALEIMSPAETTNILKEMLLCGYKPDQEPFLSMMLQTFRAAKLLELRTRTRIFVPKGRSMMGCLDETATLEYGQVFVKFSRLGRSQLCGDSFSMHSGNGPADTTLVVGKVVVAKNPCLHPGDMRVLQAVDVPALHHMVDCVVFPQKGKRPHPNECSGSDLDGDVYFVCWDQELIPPRQIEPMDYDASPAMELNHDVQIEEVEEYFANYMINDSLGVIANTHTAFADKEQLMAESEQCIELAKLFSIAVDFPKTGVPAEIPPHLRVKEYPDFMEKLDRPTYESKRVIGKLFRQVKDIAPHTSHIKSFTLEVAKKLYDTDMEVDGFDDYLDDAYFHKGEFDYKLANLMDYYGIKTEAEILGGSVMKLSKSFNMRRDAESISLAVRALKKEARKWFDKKSSINSGSQEDDDIYAKASAWYHVAYYPKYFGCYHQEKSRDHFLSFPWCVYDKLIHIKKKNSMRRKHNWSLEDQFRSSLSLS</sequence>
<comment type="function">
    <text evidence="8">Probably involved in the RNA silencing pathway and required for the generation of small interfering RNAs (siRNAs).</text>
</comment>
<dbReference type="GO" id="GO:0003968">
    <property type="term" value="F:RNA-directed RNA polymerase activity"/>
    <property type="evidence" value="ECO:0007669"/>
    <property type="project" value="UniProtKB-KW"/>
</dbReference>
<dbReference type="EC" id="2.7.7.48" evidence="8"/>
<evidence type="ECO:0000259" key="10">
    <source>
        <dbReference type="Pfam" id="PF24823"/>
    </source>
</evidence>
<keyword evidence="6 8" id="KW-0943">RNA-mediated gene silencing</keyword>
<evidence type="ECO:0000259" key="12">
    <source>
        <dbReference type="Pfam" id="PF26252"/>
    </source>
</evidence>
<dbReference type="CDD" id="cd00590">
    <property type="entry name" value="RRM_SF"/>
    <property type="match status" value="1"/>
</dbReference>
<comment type="catalytic activity">
    <reaction evidence="7 8">
        <text>RNA(n) + a ribonucleoside 5'-triphosphate = RNA(n+1) + diphosphate</text>
        <dbReference type="Rhea" id="RHEA:21248"/>
        <dbReference type="Rhea" id="RHEA-COMP:14527"/>
        <dbReference type="Rhea" id="RHEA-COMP:17342"/>
        <dbReference type="ChEBI" id="CHEBI:33019"/>
        <dbReference type="ChEBI" id="CHEBI:61557"/>
        <dbReference type="ChEBI" id="CHEBI:140395"/>
        <dbReference type="EC" id="2.7.7.48"/>
    </reaction>
</comment>
<proteinExistence type="inferred from homology"/>
<dbReference type="InterPro" id="IPR057590">
    <property type="entry name" value="PH_RDR1/2-like"/>
</dbReference>
<evidence type="ECO:0000256" key="6">
    <source>
        <dbReference type="ARBA" id="ARBA00023158"/>
    </source>
</evidence>
<feature type="domain" description="RDR1/2-like RRM" evidence="11">
    <location>
        <begin position="4"/>
        <end position="85"/>
    </location>
</feature>
<dbReference type="InterPro" id="IPR058752">
    <property type="entry name" value="RDRP_C_head"/>
</dbReference>
<dbReference type="InterPro" id="IPR035979">
    <property type="entry name" value="RBD_domain_sf"/>
</dbReference>
<evidence type="ECO:0000259" key="9">
    <source>
        <dbReference type="Pfam" id="PF05183"/>
    </source>
</evidence>
<organism evidence="14 15">
    <name type="scientific">Papaver nudicaule</name>
    <name type="common">Iceland poppy</name>
    <dbReference type="NCBI Taxonomy" id="74823"/>
    <lineage>
        <taxon>Eukaryota</taxon>
        <taxon>Viridiplantae</taxon>
        <taxon>Streptophyta</taxon>
        <taxon>Embryophyta</taxon>
        <taxon>Tracheophyta</taxon>
        <taxon>Spermatophyta</taxon>
        <taxon>Magnoliopsida</taxon>
        <taxon>Ranunculales</taxon>
        <taxon>Papaveraceae</taxon>
        <taxon>Papaveroideae</taxon>
        <taxon>Papaver</taxon>
    </lineage>
</organism>
<dbReference type="EMBL" id="JAJJMA010041454">
    <property type="protein sequence ID" value="MCL7025086.1"/>
    <property type="molecule type" value="Genomic_DNA"/>
</dbReference>
<accession>A0AA41UZC3</accession>
<comment type="similarity">
    <text evidence="1 8">Belongs to the RdRP family.</text>
</comment>
<evidence type="ECO:0000256" key="3">
    <source>
        <dbReference type="ARBA" id="ARBA00022679"/>
    </source>
</evidence>
<dbReference type="PANTHER" id="PTHR23079">
    <property type="entry name" value="RNA-DEPENDENT RNA POLYMERASE"/>
    <property type="match status" value="1"/>
</dbReference>
<dbReference type="Pfam" id="PF05183">
    <property type="entry name" value="RdRP"/>
    <property type="match status" value="1"/>
</dbReference>
<dbReference type="Pfam" id="PF24823">
    <property type="entry name" value="PH_RDR2"/>
    <property type="match status" value="1"/>
</dbReference>
<dbReference type="Gene3D" id="3.30.70.330">
    <property type="match status" value="1"/>
</dbReference>
<dbReference type="Pfam" id="PF26253">
    <property type="entry name" value="RdRP_head"/>
    <property type="match status" value="1"/>
</dbReference>
<dbReference type="InterPro" id="IPR058751">
    <property type="entry name" value="RDRP_helical"/>
</dbReference>
<name>A0AA41UZC3_PAPNU</name>
<dbReference type="GO" id="GO:0003723">
    <property type="term" value="F:RNA binding"/>
    <property type="evidence" value="ECO:0007669"/>
    <property type="project" value="UniProtKB-KW"/>
</dbReference>
<feature type="domain" description="RDRP C-terminal head" evidence="13">
    <location>
        <begin position="982"/>
        <end position="1130"/>
    </location>
</feature>
<reference evidence="14" key="1">
    <citation type="submission" date="2022-03" db="EMBL/GenBank/DDBJ databases">
        <title>A functionally conserved STORR gene fusion in Papaver species that diverged 16.8 million years ago.</title>
        <authorList>
            <person name="Catania T."/>
        </authorList>
    </citation>
    <scope>NUCLEOTIDE SEQUENCE</scope>
    <source>
        <strain evidence="14">S-191538</strain>
    </source>
</reference>
<dbReference type="AlphaFoldDB" id="A0AA41UZC3"/>
<evidence type="ECO:0000256" key="1">
    <source>
        <dbReference type="ARBA" id="ARBA00005762"/>
    </source>
</evidence>
<evidence type="ECO:0000256" key="4">
    <source>
        <dbReference type="ARBA" id="ARBA00022695"/>
    </source>
</evidence>
<gene>
    <name evidence="14" type="ORF">MKW94_007557</name>
</gene>
<dbReference type="Pfam" id="PF26252">
    <property type="entry name" value="RdRP_helical"/>
    <property type="match status" value="1"/>
</dbReference>
<dbReference type="PANTHER" id="PTHR23079:SF1">
    <property type="entry name" value="RNA-DEPENDENT RNA POLYMERASE 1"/>
    <property type="match status" value="1"/>
</dbReference>
<dbReference type="GO" id="GO:0031380">
    <property type="term" value="C:nuclear RNA-directed RNA polymerase complex"/>
    <property type="evidence" value="ECO:0007669"/>
    <property type="project" value="TreeGrafter"/>
</dbReference>
<dbReference type="GO" id="GO:0030422">
    <property type="term" value="P:siRNA processing"/>
    <property type="evidence" value="ECO:0007669"/>
    <property type="project" value="TreeGrafter"/>
</dbReference>
<dbReference type="InterPro" id="IPR058763">
    <property type="entry name" value="RRM_RDR1/2-like"/>
</dbReference>
<dbReference type="Pfam" id="PF26250">
    <property type="entry name" value="RRM_RdRP1_2"/>
    <property type="match status" value="1"/>
</dbReference>
<feature type="domain" description="RDRP helical" evidence="12">
    <location>
        <begin position="275"/>
        <end position="351"/>
    </location>
</feature>
<dbReference type="InterPro" id="IPR012677">
    <property type="entry name" value="Nucleotide-bd_a/b_plait_sf"/>
</dbReference>
<keyword evidence="4 8" id="KW-0548">Nucleotidyltransferase</keyword>
<protein>
    <recommendedName>
        <fullName evidence="8">RNA-dependent RNA polymerase</fullName>
        <ecNumber evidence="8">2.7.7.48</ecNumber>
    </recommendedName>
</protein>
<evidence type="ECO:0000259" key="11">
    <source>
        <dbReference type="Pfam" id="PF26250"/>
    </source>
</evidence>
<evidence type="ECO:0000256" key="2">
    <source>
        <dbReference type="ARBA" id="ARBA00022484"/>
    </source>
</evidence>
<keyword evidence="3 8" id="KW-0808">Transferase</keyword>
<evidence type="ECO:0000256" key="5">
    <source>
        <dbReference type="ARBA" id="ARBA00022884"/>
    </source>
</evidence>
<comment type="caution">
    <text evidence="14">The sequence shown here is derived from an EMBL/GenBank/DDBJ whole genome shotgun (WGS) entry which is preliminary data.</text>
</comment>
<evidence type="ECO:0000259" key="13">
    <source>
        <dbReference type="Pfam" id="PF26253"/>
    </source>
</evidence>
<dbReference type="SUPFAM" id="SSF54928">
    <property type="entry name" value="RNA-binding domain, RBD"/>
    <property type="match status" value="1"/>
</dbReference>
<keyword evidence="2 8" id="KW-0696">RNA-directed RNA polymerase</keyword>
<dbReference type="InterPro" id="IPR057596">
    <property type="entry name" value="RDRP_core"/>
</dbReference>
<evidence type="ECO:0000256" key="7">
    <source>
        <dbReference type="ARBA" id="ARBA00048744"/>
    </source>
</evidence>